<dbReference type="GO" id="GO:0006998">
    <property type="term" value="P:nuclear envelope organization"/>
    <property type="evidence" value="ECO:0007669"/>
    <property type="project" value="TreeGrafter"/>
</dbReference>
<evidence type="ECO:0000259" key="9">
    <source>
        <dbReference type="PROSITE" id="PS50954"/>
    </source>
</evidence>
<dbReference type="Gene3D" id="3.30.70.330">
    <property type="match status" value="1"/>
</dbReference>
<evidence type="ECO:0000256" key="6">
    <source>
        <dbReference type="ARBA" id="ARBA00023242"/>
    </source>
</evidence>
<feature type="compositionally biased region" description="Low complexity" evidence="7">
    <location>
        <begin position="155"/>
        <end position="166"/>
    </location>
</feature>
<dbReference type="InterPro" id="IPR052277">
    <property type="entry name" value="INM_ESCRT-Associated"/>
</dbReference>
<keyword evidence="4 8" id="KW-1133">Transmembrane helix</keyword>
<evidence type="ECO:0000256" key="3">
    <source>
        <dbReference type="ARBA" id="ARBA00022692"/>
    </source>
</evidence>
<evidence type="ECO:0000256" key="8">
    <source>
        <dbReference type="SAM" id="Phobius"/>
    </source>
</evidence>
<dbReference type="PANTHER" id="PTHR13428">
    <property type="entry name" value="INNER NUCLEAR MEMBRANE PROTEIN MAN1 LEM DOMAIN CONTAINING PROTEIN"/>
    <property type="match status" value="1"/>
</dbReference>
<reference evidence="11" key="3">
    <citation type="submission" date="2019-08" db="EMBL/GenBank/DDBJ databases">
        <authorList>
            <consortium name="Photinus pyralis genome working group"/>
            <person name="Fallon T.R."/>
            <person name="Sander Lower S.E."/>
            <person name="Weng J.-K."/>
        </authorList>
    </citation>
    <scope>NUCLEOTIDE SEQUENCE</scope>
    <source>
        <strain evidence="11">1611_PpyrPB1</strain>
        <tissue evidence="11">Whole body</tissue>
    </source>
</reference>
<sequence length="728" mass="82195">MVDIESLSDEQLRTKLIEHGFPIMPITGTTRKLMRKKLRILIESKNDGRRSLGRYSSEEESDGDVSSTKRSTRRATMGAPSVRSVKQTEPEVRKSTTHTTTTTTKRVQKTFQDEFDTGSDSEPEVIEVDTSFSPMSQMNFQQSTTKYSRPQTVTSSSHFSNSYSPSLADRPVLSSRFTSPTSDGALDRLNQIRSRLSLSATSYEQPPAAAEDEKAETPFLSNFTKRLSQLSTVPKPEYDYKNDIIKEHDTNGASAYIRSLQGRQSRYRDVNPSYYSSSNAGGQRNNLISVVLLAVFCLFFVCVAVMYYGMRNDGGVAVERPGYFIPRCGEGGPDAKPGLNCINDSDIDDAVNLMRFIKPELVKRAVSYGCKDAVVKPYLTEAEVINLRHTVDENDYPSLAKQMENMEVLAFRNAEWGISMVRTDAGNDLSEEHVFEDMDSVAVYKRTHTVGLAVLNPDLPLRCRVYNKFCALFNSALVLFGTFLTLYLLNAGYKYARQYHKQTKDEVYDMVRRIVDVLESNGDGGEDFLVINHVRDMILPIKNRKSMEKIWKQAVKFINENESRVRTEVQVVQGEPFEVWRWLGNPNLNLSASPRSKTWQGQAFETQVGSVNSLPCSPTPCLKVRGMMDDSNDRNSQLIREAVLAKCAHQCRILHCGVDSVSKCVYLKCADQNDAAIAYRNLHGWWYSGHLVTVKYLRLERYMQRFPDAMVSGPPFLKSLSPSTDWSS</sequence>
<dbReference type="InterPro" id="IPR018996">
    <property type="entry name" value="Man1/Src1-like_C"/>
</dbReference>
<feature type="region of interest" description="Disordered" evidence="7">
    <location>
        <begin position="48"/>
        <end position="122"/>
    </location>
</feature>
<dbReference type="SMART" id="SM00540">
    <property type="entry name" value="LEM"/>
    <property type="match status" value="1"/>
</dbReference>
<evidence type="ECO:0000313" key="11">
    <source>
        <dbReference type="EMBL" id="KAB0791475.1"/>
    </source>
</evidence>
<evidence type="ECO:0000256" key="1">
    <source>
        <dbReference type="ARBA" id="ARBA00004473"/>
    </source>
</evidence>
<accession>A0A1Y1LJU9</accession>
<dbReference type="InterPro" id="IPR012677">
    <property type="entry name" value="Nucleotide-bd_a/b_plait_sf"/>
</dbReference>
<name>A0A1Y1LJU9_PHOPY</name>
<protein>
    <recommendedName>
        <fullName evidence="9">LEM domain-containing protein</fullName>
    </recommendedName>
</protein>
<dbReference type="FunFam" id="1.10.720.40:FF:000001">
    <property type="entry name" value="LEM domain containing 2, isoform CRA_a"/>
    <property type="match status" value="1"/>
</dbReference>
<feature type="transmembrane region" description="Helical" evidence="8">
    <location>
        <begin position="287"/>
        <end position="310"/>
    </location>
</feature>
<dbReference type="Gene3D" id="1.10.10.1180">
    <property type="entry name" value="MAN1, winged-helix domain"/>
    <property type="match status" value="1"/>
</dbReference>
<dbReference type="Gene3D" id="1.10.720.40">
    <property type="match status" value="1"/>
</dbReference>
<feature type="region of interest" description="Disordered" evidence="7">
    <location>
        <begin position="141"/>
        <end position="185"/>
    </location>
</feature>
<organism evidence="10">
    <name type="scientific">Photinus pyralis</name>
    <name type="common">Common eastern firefly</name>
    <name type="synonym">Lampyris pyralis</name>
    <dbReference type="NCBI Taxonomy" id="7054"/>
    <lineage>
        <taxon>Eukaryota</taxon>
        <taxon>Metazoa</taxon>
        <taxon>Ecdysozoa</taxon>
        <taxon>Arthropoda</taxon>
        <taxon>Hexapoda</taxon>
        <taxon>Insecta</taxon>
        <taxon>Pterygota</taxon>
        <taxon>Neoptera</taxon>
        <taxon>Endopterygota</taxon>
        <taxon>Coleoptera</taxon>
        <taxon>Polyphaga</taxon>
        <taxon>Elateriformia</taxon>
        <taxon>Elateroidea</taxon>
        <taxon>Lampyridae</taxon>
        <taxon>Lampyrinae</taxon>
        <taxon>Photinus</taxon>
    </lineage>
</organism>
<feature type="domain" description="LEM" evidence="9">
    <location>
        <begin position="1"/>
        <end position="45"/>
    </location>
</feature>
<keyword evidence="3 8" id="KW-0812">Transmembrane</keyword>
<evidence type="ECO:0000313" key="10">
    <source>
        <dbReference type="EMBL" id="JAV73171.1"/>
    </source>
</evidence>
<dbReference type="SUPFAM" id="SSF63451">
    <property type="entry name" value="LEM domain"/>
    <property type="match status" value="1"/>
</dbReference>
<dbReference type="FunCoup" id="A0A1Y1LJU9">
    <property type="interactions" value="1468"/>
</dbReference>
<dbReference type="Proteomes" id="UP000327044">
    <property type="component" value="Unassembled WGS sequence"/>
</dbReference>
<dbReference type="EMBL" id="GEZM01055072">
    <property type="protein sequence ID" value="JAV73172.1"/>
    <property type="molecule type" value="Transcribed_RNA"/>
</dbReference>
<dbReference type="InParanoid" id="A0A1Y1LJU9"/>
<evidence type="ECO:0000256" key="4">
    <source>
        <dbReference type="ARBA" id="ARBA00022989"/>
    </source>
</evidence>
<keyword evidence="5 8" id="KW-0472">Membrane</keyword>
<dbReference type="GO" id="GO:0030514">
    <property type="term" value="P:negative regulation of BMP signaling pathway"/>
    <property type="evidence" value="ECO:0007669"/>
    <property type="project" value="TreeGrafter"/>
</dbReference>
<dbReference type="PANTHER" id="PTHR13428:SF12">
    <property type="entry name" value="INNER NUCLEAR MEMBRANE PROTEIN MAN1"/>
    <property type="match status" value="1"/>
</dbReference>
<evidence type="ECO:0000313" key="12">
    <source>
        <dbReference type="Proteomes" id="UP000327044"/>
    </source>
</evidence>
<keyword evidence="2" id="KW-0597">Phosphoprotein</keyword>
<feature type="transmembrane region" description="Helical" evidence="8">
    <location>
        <begin position="469"/>
        <end position="489"/>
    </location>
</feature>
<evidence type="ECO:0000256" key="2">
    <source>
        <dbReference type="ARBA" id="ARBA00022553"/>
    </source>
</evidence>
<dbReference type="InterPro" id="IPR041885">
    <property type="entry name" value="MAN1_winged_helix_dom"/>
</dbReference>
<reference evidence="11 12" key="2">
    <citation type="journal article" date="2018" name="Elife">
        <title>Firefly genomes illuminate parallel origins of bioluminescence in beetles.</title>
        <authorList>
            <person name="Fallon T.R."/>
            <person name="Lower S.E."/>
            <person name="Chang C.H."/>
            <person name="Bessho-Uehara M."/>
            <person name="Martin G.J."/>
            <person name="Bewick A.J."/>
            <person name="Behringer M."/>
            <person name="Debat H.J."/>
            <person name="Wong I."/>
            <person name="Day J.C."/>
            <person name="Suvorov A."/>
            <person name="Silva C.J."/>
            <person name="Stanger-Hall K.F."/>
            <person name="Hall D.W."/>
            <person name="Schmitz R.J."/>
            <person name="Nelson D.R."/>
            <person name="Lewis S.M."/>
            <person name="Shigenobu S."/>
            <person name="Bybee S.M."/>
            <person name="Larracuente A.M."/>
            <person name="Oba Y."/>
            <person name="Weng J.K."/>
        </authorList>
    </citation>
    <scope>NUCLEOTIDE SEQUENCE [LARGE SCALE GENOMIC DNA]</scope>
    <source>
        <strain evidence="11">1611_PpyrPB1</strain>
        <tissue evidence="11">Whole body</tissue>
    </source>
</reference>
<gene>
    <name evidence="11" type="ORF">PPYR_03275</name>
</gene>
<feature type="compositionally biased region" description="Polar residues" evidence="7">
    <location>
        <begin position="141"/>
        <end position="154"/>
    </location>
</feature>
<dbReference type="EMBL" id="VVIM01000011">
    <property type="protein sequence ID" value="KAB0791475.1"/>
    <property type="molecule type" value="Genomic_DNA"/>
</dbReference>
<reference evidence="10" key="1">
    <citation type="journal article" date="2016" name="Sci. Rep.">
        <title>Molecular characterization of firefly nuptial gifts: a multi-omics approach sheds light on postcopulatory sexual selection.</title>
        <authorList>
            <person name="Al-Wathiqui N."/>
            <person name="Fallon T.R."/>
            <person name="South A."/>
            <person name="Weng J.K."/>
            <person name="Lewis S.M."/>
        </authorList>
    </citation>
    <scope>NUCLEOTIDE SEQUENCE</scope>
</reference>
<feature type="compositionally biased region" description="Acidic residues" evidence="7">
    <location>
        <begin position="113"/>
        <end position="122"/>
    </location>
</feature>
<keyword evidence="6" id="KW-0539">Nucleus</keyword>
<evidence type="ECO:0000256" key="7">
    <source>
        <dbReference type="SAM" id="MobiDB-lite"/>
    </source>
</evidence>
<dbReference type="GO" id="GO:0031490">
    <property type="term" value="F:chromatin DNA binding"/>
    <property type="evidence" value="ECO:0007669"/>
    <property type="project" value="TreeGrafter"/>
</dbReference>
<dbReference type="InterPro" id="IPR003887">
    <property type="entry name" value="LEM_dom"/>
</dbReference>
<evidence type="ECO:0000256" key="5">
    <source>
        <dbReference type="ARBA" id="ARBA00023136"/>
    </source>
</evidence>
<dbReference type="GO" id="GO:0005637">
    <property type="term" value="C:nuclear inner membrane"/>
    <property type="evidence" value="ECO:0007669"/>
    <property type="project" value="UniProtKB-SubCell"/>
</dbReference>
<dbReference type="EMBL" id="GEZM01055073">
    <property type="protein sequence ID" value="JAV73171.1"/>
    <property type="molecule type" value="Transcribed_RNA"/>
</dbReference>
<dbReference type="Pfam" id="PF09402">
    <property type="entry name" value="MSC"/>
    <property type="match status" value="1"/>
</dbReference>
<dbReference type="InterPro" id="IPR011015">
    <property type="entry name" value="LEM/LEM-like_dom_sf"/>
</dbReference>
<dbReference type="OrthoDB" id="118234at2759"/>
<dbReference type="CDD" id="cd12934">
    <property type="entry name" value="LEM"/>
    <property type="match status" value="1"/>
</dbReference>
<proteinExistence type="predicted"/>
<dbReference type="InterPro" id="IPR035979">
    <property type="entry name" value="RBD_domain_sf"/>
</dbReference>
<keyword evidence="12" id="KW-1185">Reference proteome</keyword>
<comment type="subcellular location">
    <subcellularLocation>
        <location evidence="1">Nucleus inner membrane</location>
        <topology evidence="1">Multi-pass membrane protein</topology>
    </subcellularLocation>
</comment>
<dbReference type="AlphaFoldDB" id="A0A1Y1LJU9"/>
<dbReference type="PROSITE" id="PS50954">
    <property type="entry name" value="LEM"/>
    <property type="match status" value="1"/>
</dbReference>
<dbReference type="SUPFAM" id="SSF54928">
    <property type="entry name" value="RNA-binding domain, RBD"/>
    <property type="match status" value="1"/>
</dbReference>
<dbReference type="Pfam" id="PF03020">
    <property type="entry name" value="LEM"/>
    <property type="match status" value="1"/>
</dbReference>